<dbReference type="Pfam" id="PF00248">
    <property type="entry name" value="Aldo_ket_red"/>
    <property type="match status" value="1"/>
</dbReference>
<accession>A0A9D2AVK4</accession>
<evidence type="ECO:0000256" key="1">
    <source>
        <dbReference type="ARBA" id="ARBA00006515"/>
    </source>
</evidence>
<keyword evidence="3" id="KW-0560">Oxidoreductase</keyword>
<proteinExistence type="inferred from homology"/>
<dbReference type="EMBL" id="DXEW01000028">
    <property type="protein sequence ID" value="HIX50709.1"/>
    <property type="molecule type" value="Genomic_DNA"/>
</dbReference>
<evidence type="ECO:0000313" key="6">
    <source>
        <dbReference type="Proteomes" id="UP000886847"/>
    </source>
</evidence>
<feature type="domain" description="NADP-dependent oxidoreductase" evidence="4">
    <location>
        <begin position="16"/>
        <end position="314"/>
    </location>
</feature>
<organism evidence="5 6">
    <name type="scientific">Candidatus Borkfalkia faecavium</name>
    <dbReference type="NCBI Taxonomy" id="2838508"/>
    <lineage>
        <taxon>Bacteria</taxon>
        <taxon>Bacillati</taxon>
        <taxon>Bacillota</taxon>
        <taxon>Clostridia</taxon>
        <taxon>Christensenellales</taxon>
        <taxon>Christensenellaceae</taxon>
        <taxon>Candidatus Borkfalkia</taxon>
    </lineage>
</organism>
<dbReference type="SUPFAM" id="SSF51430">
    <property type="entry name" value="NAD(P)-linked oxidoreductase"/>
    <property type="match status" value="1"/>
</dbReference>
<comment type="caution">
    <text evidence="5">The sequence shown here is derived from an EMBL/GenBank/DDBJ whole genome shotgun (WGS) entry which is preliminary data.</text>
</comment>
<dbReference type="CDD" id="cd19089">
    <property type="entry name" value="AKR_AKR14A1_2"/>
    <property type="match status" value="1"/>
</dbReference>
<dbReference type="PANTHER" id="PTHR43150:SF4">
    <property type="entry name" value="L-GLYCERALDEHYDE 3-PHOSPHATE REDUCTASE"/>
    <property type="match status" value="1"/>
</dbReference>
<name>A0A9D2AVK4_9FIRM</name>
<reference evidence="5" key="2">
    <citation type="submission" date="2021-04" db="EMBL/GenBank/DDBJ databases">
        <authorList>
            <person name="Gilroy R."/>
        </authorList>
    </citation>
    <scope>NUCLEOTIDE SEQUENCE</scope>
    <source>
        <strain evidence="5">2189</strain>
    </source>
</reference>
<evidence type="ECO:0000256" key="3">
    <source>
        <dbReference type="ARBA" id="ARBA00023002"/>
    </source>
</evidence>
<gene>
    <name evidence="5" type="ORF">H9851_05440</name>
</gene>
<dbReference type="AlphaFoldDB" id="A0A9D2AVK4"/>
<sequence>MEYRRAGKSGLKLSALSFGMWHNFGSLDSYENMRDMVFTAFDSGITVFDIANNYGPAAGAAEKNFGSILKNDLHGYRDELVITTKAGYGAWRGPYGSGNGGRKHLIASLDRSLQNLGVDYVDIFYHHRPDPDTPIEETCQAMQQIVESGKALYIGISNYNCEQTKAAVACYRALRVPFVLTQMPYSILERTIETSGIKAFAHEQGFAVTAYSPLAQGLLTDKYLHGIPEDSRMSKDMFLKQSVLTPELQSKLLALNEVAARRGQTLAEMALSWVLKDEDVASVIIGASRSSQIEDDIRVNAQFTAEELAEIDSIVL</sequence>
<dbReference type="GO" id="GO:0016491">
    <property type="term" value="F:oxidoreductase activity"/>
    <property type="evidence" value="ECO:0007669"/>
    <property type="project" value="UniProtKB-KW"/>
</dbReference>
<dbReference type="GO" id="GO:0051596">
    <property type="term" value="P:methylglyoxal catabolic process"/>
    <property type="evidence" value="ECO:0007669"/>
    <property type="project" value="TreeGrafter"/>
</dbReference>
<comment type="similarity">
    <text evidence="1">Belongs to the shaker potassium channel beta subunit family.</text>
</comment>
<dbReference type="PANTHER" id="PTHR43150">
    <property type="entry name" value="HYPERKINETIC, ISOFORM M"/>
    <property type="match status" value="1"/>
</dbReference>
<protein>
    <submittedName>
        <fullName evidence="5">Aldo/keto reductase</fullName>
    </submittedName>
</protein>
<dbReference type="Gene3D" id="3.20.20.100">
    <property type="entry name" value="NADP-dependent oxidoreductase domain"/>
    <property type="match status" value="1"/>
</dbReference>
<evidence type="ECO:0000313" key="5">
    <source>
        <dbReference type="EMBL" id="HIX50709.1"/>
    </source>
</evidence>
<dbReference type="InterPro" id="IPR005399">
    <property type="entry name" value="K_chnl_volt-dep_bsu_KCNAB-rel"/>
</dbReference>
<dbReference type="Proteomes" id="UP000886847">
    <property type="component" value="Unassembled WGS sequence"/>
</dbReference>
<evidence type="ECO:0000259" key="4">
    <source>
        <dbReference type="Pfam" id="PF00248"/>
    </source>
</evidence>
<evidence type="ECO:0000256" key="2">
    <source>
        <dbReference type="ARBA" id="ARBA00022857"/>
    </source>
</evidence>
<keyword evidence="2" id="KW-0521">NADP</keyword>
<dbReference type="InterPro" id="IPR023210">
    <property type="entry name" value="NADP_OxRdtase_dom"/>
</dbReference>
<reference evidence="5" key="1">
    <citation type="journal article" date="2021" name="PeerJ">
        <title>Extensive microbial diversity within the chicken gut microbiome revealed by metagenomics and culture.</title>
        <authorList>
            <person name="Gilroy R."/>
            <person name="Ravi A."/>
            <person name="Getino M."/>
            <person name="Pursley I."/>
            <person name="Horton D.L."/>
            <person name="Alikhan N.F."/>
            <person name="Baker D."/>
            <person name="Gharbi K."/>
            <person name="Hall N."/>
            <person name="Watson M."/>
            <person name="Adriaenssens E.M."/>
            <person name="Foster-Nyarko E."/>
            <person name="Jarju S."/>
            <person name="Secka A."/>
            <person name="Antonio M."/>
            <person name="Oren A."/>
            <person name="Chaudhuri R.R."/>
            <person name="La Ragione R."/>
            <person name="Hildebrand F."/>
            <person name="Pallen M.J."/>
        </authorList>
    </citation>
    <scope>NUCLEOTIDE SEQUENCE</scope>
    <source>
        <strain evidence="5">2189</strain>
    </source>
</reference>
<dbReference type="InterPro" id="IPR036812">
    <property type="entry name" value="NAD(P)_OxRdtase_dom_sf"/>
</dbReference>